<sequence length="164" mass="18920">MVLQQCLACNTVMTESCRSCVCGHVFKDVRKICGKRFSGKFPYSVKYRAQLYTRLENRRIKQLVRQNRKASEKGTSQQPLKEHKGNREESLVVASALKLKTHSVHSKPIHRRIKGKRYSRPVNPPSNKTTSVPPELVSRLPSALQEINRRLTGQNLVWWTMHLL</sequence>
<feature type="compositionally biased region" description="Basic residues" evidence="1">
    <location>
        <begin position="104"/>
        <end position="119"/>
    </location>
</feature>
<name>A0AAU9W7E0_9CNID</name>
<accession>A0AAU9W7E0</accession>
<protein>
    <submittedName>
        <fullName evidence="2">Uncharacterized protein</fullName>
    </submittedName>
</protein>
<feature type="compositionally biased region" description="Basic and acidic residues" evidence="1">
    <location>
        <begin position="80"/>
        <end position="89"/>
    </location>
</feature>
<organism evidence="2 3">
    <name type="scientific">Pocillopora meandrina</name>
    <dbReference type="NCBI Taxonomy" id="46732"/>
    <lineage>
        <taxon>Eukaryota</taxon>
        <taxon>Metazoa</taxon>
        <taxon>Cnidaria</taxon>
        <taxon>Anthozoa</taxon>
        <taxon>Hexacorallia</taxon>
        <taxon>Scleractinia</taxon>
        <taxon>Astrocoeniina</taxon>
        <taxon>Pocilloporidae</taxon>
        <taxon>Pocillopora</taxon>
    </lineage>
</organism>
<evidence type="ECO:0000313" key="2">
    <source>
        <dbReference type="EMBL" id="CAH3104662.1"/>
    </source>
</evidence>
<dbReference type="EMBL" id="CALNXJ010000009">
    <property type="protein sequence ID" value="CAH3104662.1"/>
    <property type="molecule type" value="Genomic_DNA"/>
</dbReference>
<comment type="caution">
    <text evidence="2">The sequence shown here is derived from an EMBL/GenBank/DDBJ whole genome shotgun (WGS) entry which is preliminary data.</text>
</comment>
<dbReference type="Proteomes" id="UP001159428">
    <property type="component" value="Unassembled WGS sequence"/>
</dbReference>
<feature type="region of interest" description="Disordered" evidence="1">
    <location>
        <begin position="104"/>
        <end position="134"/>
    </location>
</feature>
<reference evidence="2 3" key="1">
    <citation type="submission" date="2022-05" db="EMBL/GenBank/DDBJ databases">
        <authorList>
            <consortium name="Genoscope - CEA"/>
            <person name="William W."/>
        </authorList>
    </citation>
    <scope>NUCLEOTIDE SEQUENCE [LARGE SCALE GENOMIC DNA]</scope>
</reference>
<evidence type="ECO:0000256" key="1">
    <source>
        <dbReference type="SAM" id="MobiDB-lite"/>
    </source>
</evidence>
<proteinExistence type="predicted"/>
<evidence type="ECO:0000313" key="3">
    <source>
        <dbReference type="Proteomes" id="UP001159428"/>
    </source>
</evidence>
<feature type="region of interest" description="Disordered" evidence="1">
    <location>
        <begin position="64"/>
        <end position="89"/>
    </location>
</feature>
<keyword evidence="3" id="KW-1185">Reference proteome</keyword>
<gene>
    <name evidence="2" type="ORF">PMEA_00034830</name>
</gene>
<dbReference type="AlphaFoldDB" id="A0AAU9W7E0"/>